<dbReference type="EnsemblFungi" id="CEF78934">
    <property type="protein sequence ID" value="CEF78934"/>
    <property type="gene ID" value="FGRRES_20190"/>
</dbReference>
<evidence type="ECO:0000313" key="2">
    <source>
        <dbReference type="EnsemblFungi" id="CEF78934"/>
    </source>
</evidence>
<name>A0A098DJ26_GIBZE</name>
<gene>
    <name evidence="1" type="ORF">FGRAMPH1_01T14263</name>
</gene>
<dbReference type="Proteomes" id="UP000070720">
    <property type="component" value="Chromosome 2"/>
</dbReference>
<organism evidence="1 3">
    <name type="scientific">Gibberella zeae (strain ATCC MYA-4620 / CBS 123657 / FGSC 9075 / NRRL 31084 / PH-1)</name>
    <name type="common">Wheat head blight fungus</name>
    <name type="synonym">Fusarium graminearum</name>
    <dbReference type="NCBI Taxonomy" id="229533"/>
    <lineage>
        <taxon>Eukaryota</taxon>
        <taxon>Fungi</taxon>
        <taxon>Dikarya</taxon>
        <taxon>Ascomycota</taxon>
        <taxon>Pezizomycotina</taxon>
        <taxon>Sordariomycetes</taxon>
        <taxon>Hypocreomycetidae</taxon>
        <taxon>Hypocreales</taxon>
        <taxon>Nectriaceae</taxon>
        <taxon>Fusarium</taxon>
    </lineage>
</organism>
<reference evidence="1 3" key="3">
    <citation type="journal article" date="2015" name="BMC Genomics">
        <title>The completed genome sequence of the pathogenic ascomycete fungus Fusarium graminearum.</title>
        <authorList>
            <person name="King R."/>
            <person name="Urban M."/>
            <person name="Hammond-Kosack M.C."/>
            <person name="Hassani-Pak K."/>
            <person name="Hammond-Kosack K.E."/>
        </authorList>
    </citation>
    <scope>NUCLEOTIDE SEQUENCE [LARGE SCALE GENOMIC DNA]</scope>
    <source>
        <strain evidence="3">ATCC MYA-4620 / CBS 123657 / FGSC 9075 / NRRL 31084 / PH-1</strain>
        <strain evidence="1">PH-1</strain>
    </source>
</reference>
<dbReference type="VEuPathDB" id="FungiDB:FGRAMPH1_01G14263"/>
<proteinExistence type="predicted"/>
<dbReference type="AlphaFoldDB" id="A0A098DJ26"/>
<reference evidence="2 3" key="1">
    <citation type="journal article" date="2007" name="Science">
        <title>The Fusarium graminearum genome reveals a link between localized polymorphism and pathogen specialization.</title>
        <authorList>
            <person name="Cuomo C.A."/>
            <person name="Gueldener U."/>
            <person name="Xu J.-R."/>
            <person name="Trail F."/>
            <person name="Turgeon B.G."/>
            <person name="Di Pietro A."/>
            <person name="Walton J.D."/>
            <person name="Ma L.-J."/>
            <person name="Baker S.E."/>
            <person name="Rep M."/>
            <person name="Adam G."/>
            <person name="Antoniw J."/>
            <person name="Baldwin T."/>
            <person name="Calvo S.E."/>
            <person name="Chang Y.-L."/>
            <person name="DeCaprio D."/>
            <person name="Gale L.R."/>
            <person name="Gnerre S."/>
            <person name="Goswami R.S."/>
            <person name="Hammond-Kosack K."/>
            <person name="Harris L.J."/>
            <person name="Hilburn K."/>
            <person name="Kennell J.C."/>
            <person name="Kroken S."/>
            <person name="Magnuson J.K."/>
            <person name="Mannhaupt G."/>
            <person name="Mauceli E.W."/>
            <person name="Mewes H.-W."/>
            <person name="Mitterbauer R."/>
            <person name="Muehlbauer G."/>
            <person name="Muensterkoetter M."/>
            <person name="Nelson D."/>
            <person name="O'Donnell K."/>
            <person name="Ouellet T."/>
            <person name="Qi W."/>
            <person name="Quesneville H."/>
            <person name="Roncero M.I.G."/>
            <person name="Seong K.-Y."/>
            <person name="Tetko I.V."/>
            <person name="Urban M."/>
            <person name="Waalwijk C."/>
            <person name="Ward T.J."/>
            <person name="Yao J."/>
            <person name="Birren B.W."/>
            <person name="Kistler H.C."/>
        </authorList>
    </citation>
    <scope>NUCLEOTIDE SEQUENCE [LARGE SCALE GENOMIC DNA]</scope>
    <source>
        <strain evidence="3">ATCC MYA-4620 / CBS 123657 / FGSC 9075 / NRRL 31084 / PH-1</strain>
        <strain evidence="2">PH-1 / ATCC MYA-4620 / FGSC 9075 / NRRL 31084</strain>
    </source>
</reference>
<accession>A0A098DJ26</accession>
<dbReference type="EMBL" id="HG970333">
    <property type="protein sequence ID" value="CEF78934.1"/>
    <property type="molecule type" value="Genomic_DNA"/>
</dbReference>
<reference evidence="2 3" key="2">
    <citation type="journal article" date="2010" name="Nature">
        <title>Comparative genomics reveals mobile pathogenicity chromosomes in Fusarium.</title>
        <authorList>
            <person name="Ma L.J."/>
            <person name="van der Does H.C."/>
            <person name="Borkovich K.A."/>
            <person name="Coleman J.J."/>
            <person name="Daboussi M.J."/>
            <person name="Di Pietro A."/>
            <person name="Dufresne M."/>
            <person name="Freitag M."/>
            <person name="Grabherr M."/>
            <person name="Henrissat B."/>
            <person name="Houterman P.M."/>
            <person name="Kang S."/>
            <person name="Shim W.B."/>
            <person name="Woloshuk C."/>
            <person name="Xie X."/>
            <person name="Xu J.R."/>
            <person name="Antoniw J."/>
            <person name="Baker S.E."/>
            <person name="Bluhm B.H."/>
            <person name="Breakspear A."/>
            <person name="Brown D.W."/>
            <person name="Butchko R.A."/>
            <person name="Chapman S."/>
            <person name="Coulson R."/>
            <person name="Coutinho P.M."/>
            <person name="Danchin E.G."/>
            <person name="Diener A."/>
            <person name="Gale L.R."/>
            <person name="Gardiner D.M."/>
            <person name="Goff S."/>
            <person name="Hammond-Kosack K.E."/>
            <person name="Hilburn K."/>
            <person name="Hua-Van A."/>
            <person name="Jonkers W."/>
            <person name="Kazan K."/>
            <person name="Kodira C.D."/>
            <person name="Koehrsen M."/>
            <person name="Kumar L."/>
            <person name="Lee Y.H."/>
            <person name="Li L."/>
            <person name="Manners J.M."/>
            <person name="Miranda-Saavedra D."/>
            <person name="Mukherjee M."/>
            <person name="Park G."/>
            <person name="Park J."/>
            <person name="Park S.Y."/>
            <person name="Proctor R.H."/>
            <person name="Regev A."/>
            <person name="Ruiz-Roldan M.C."/>
            <person name="Sain D."/>
            <person name="Sakthikumar S."/>
            <person name="Sykes S."/>
            <person name="Schwartz D.C."/>
            <person name="Turgeon B.G."/>
            <person name="Wapinski I."/>
            <person name="Yoder O."/>
            <person name="Young S."/>
            <person name="Zeng Q."/>
            <person name="Zhou S."/>
            <person name="Galagan J."/>
            <person name="Cuomo C.A."/>
            <person name="Kistler H.C."/>
            <person name="Rep M."/>
        </authorList>
    </citation>
    <scope>GENOME REANNOTATION</scope>
    <source>
        <strain evidence="3">ATCC MYA-4620 / CBS 123657 / FGSC 9075 / NRRL 31084 / PH-1</strain>
        <strain evidence="2">PH-1 / ATCC MYA-4620 / FGSC 9075 / NRRL 31084</strain>
    </source>
</reference>
<evidence type="ECO:0000313" key="3">
    <source>
        <dbReference type="Proteomes" id="UP000070720"/>
    </source>
</evidence>
<keyword evidence="3" id="KW-1185">Reference proteome</keyword>
<dbReference type="InParanoid" id="A0A098DJ26"/>
<reference evidence="2" key="4">
    <citation type="submission" date="2017-01" db="UniProtKB">
        <authorList>
            <consortium name="EnsemblFungi"/>
        </authorList>
    </citation>
    <scope>IDENTIFICATION</scope>
    <source>
        <strain evidence="2">PH-1 / ATCC MYA-4620 / FGSC 9075 / NRRL 31084</strain>
    </source>
</reference>
<accession>A0A0E0S609</accession>
<evidence type="ECO:0000313" key="1">
    <source>
        <dbReference type="EMBL" id="CEF78934.1"/>
    </source>
</evidence>
<sequence>MQGSFATTATMAPGRKFEAMQARQIYGNCRFWSDRNVFFPPNYKPSMLVHHPYPATTRQL</sequence>
<protein>
    <submittedName>
        <fullName evidence="1">Chromosome 2, complete genome</fullName>
    </submittedName>
</protein>